<accession>A0A376ACC5</accession>
<evidence type="ECO:0000256" key="6">
    <source>
        <dbReference type="SAM" id="Phobius"/>
    </source>
</evidence>
<keyword evidence="4 6" id="KW-1133">Transmembrane helix</keyword>
<dbReference type="InterPro" id="IPR050833">
    <property type="entry name" value="Poly_Biosynth_Transport"/>
</dbReference>
<keyword evidence="5 6" id="KW-0472">Membrane</keyword>
<feature type="transmembrane region" description="Helical" evidence="6">
    <location>
        <begin position="152"/>
        <end position="177"/>
    </location>
</feature>
<evidence type="ECO:0008006" key="9">
    <source>
        <dbReference type="Google" id="ProtNLM"/>
    </source>
</evidence>
<feature type="transmembrane region" description="Helical" evidence="6">
    <location>
        <begin position="357"/>
        <end position="377"/>
    </location>
</feature>
<comment type="subcellular location">
    <subcellularLocation>
        <location evidence="1">Cell membrane</location>
        <topology evidence="1">Multi-pass membrane protein</topology>
    </subcellularLocation>
</comment>
<feature type="transmembrane region" description="Helical" evidence="6">
    <location>
        <begin position="383"/>
        <end position="405"/>
    </location>
</feature>
<name>A0A376ACC5_9HYPH</name>
<evidence type="ECO:0000256" key="2">
    <source>
        <dbReference type="ARBA" id="ARBA00022475"/>
    </source>
</evidence>
<evidence type="ECO:0000313" key="8">
    <source>
        <dbReference type="Proteomes" id="UP000254764"/>
    </source>
</evidence>
<feature type="transmembrane region" description="Helical" evidence="6">
    <location>
        <begin position="441"/>
        <end position="462"/>
    </location>
</feature>
<protein>
    <recommendedName>
        <fullName evidence="9">Polysaccharide biosynthesis protein C-terminal domain-containing protein</fullName>
    </recommendedName>
</protein>
<dbReference type="RefSeq" id="WP_181903913.1">
    <property type="nucleotide sequence ID" value="NZ_UEYP01000001.1"/>
</dbReference>
<dbReference type="AlphaFoldDB" id="A0A376ACC5"/>
<dbReference type="PANTHER" id="PTHR30250:SF26">
    <property type="entry name" value="PSMA PROTEIN"/>
    <property type="match status" value="1"/>
</dbReference>
<proteinExistence type="predicted"/>
<feature type="transmembrane region" description="Helical" evidence="6">
    <location>
        <begin position="417"/>
        <end position="435"/>
    </location>
</feature>
<evidence type="ECO:0000256" key="3">
    <source>
        <dbReference type="ARBA" id="ARBA00022692"/>
    </source>
</evidence>
<keyword evidence="2" id="KW-1003">Cell membrane</keyword>
<feature type="transmembrane region" description="Helical" evidence="6">
    <location>
        <begin position="42"/>
        <end position="64"/>
    </location>
</feature>
<feature type="transmembrane region" description="Helical" evidence="6">
    <location>
        <begin position="331"/>
        <end position="350"/>
    </location>
</feature>
<evidence type="ECO:0000256" key="4">
    <source>
        <dbReference type="ARBA" id="ARBA00022989"/>
    </source>
</evidence>
<dbReference type="PANTHER" id="PTHR30250">
    <property type="entry name" value="PST FAMILY PREDICTED COLANIC ACID TRANSPORTER"/>
    <property type="match status" value="1"/>
</dbReference>
<dbReference type="GO" id="GO:0005886">
    <property type="term" value="C:plasma membrane"/>
    <property type="evidence" value="ECO:0007669"/>
    <property type="project" value="UniProtKB-SubCell"/>
</dbReference>
<dbReference type="Pfam" id="PF13440">
    <property type="entry name" value="Polysacc_synt_3"/>
    <property type="match status" value="1"/>
</dbReference>
<evidence type="ECO:0000313" key="7">
    <source>
        <dbReference type="EMBL" id="SSC65414.1"/>
    </source>
</evidence>
<dbReference type="EMBL" id="UEYP01000001">
    <property type="protein sequence ID" value="SSC65414.1"/>
    <property type="molecule type" value="Genomic_DNA"/>
</dbReference>
<evidence type="ECO:0000256" key="5">
    <source>
        <dbReference type="ARBA" id="ARBA00023136"/>
    </source>
</evidence>
<keyword evidence="3 6" id="KW-0812">Transmembrane</keyword>
<sequence>MATFIRSSAFSTLAGILSLAFGFAGSVIVARLLGPQGSGEVAFALFIAMTASTLVGLGLPNLLLRYIPTYDRPGHPGGGLARVLLPYFLVPTVLVAAGLVAYALWLQVTGHVTEHAPSTWAMTSLILLSYAIASLSESAARGLNRFAETTRLTFIGCLIQLPLIAIGGYLFGVAGALAGHVGRHLPQALGLWRYIAQKPDPGIVVTPKMKALGRDSWFSAAVGMFIWTRMEFFFLGLYFGTTEIGHYAAGLTLAGLVVQLPTQMLGGLTPHIGRHHDSGDLDRIRLTYHRIMRWLSLLILPICFGGAAIMGELLPLLFGPDFRESVPMAQVLVGFAFITALTTVPTIIIGACERSGFFVYASPITAVVSMASFALIIPEGAGLGSAWARTAVHGLWLTWLIAFCWMRLRIGLNVKDLLLIALAALVCAAVAYGILLEIQGLVGLVLAVASAALVYAIALRLLRVVPHNDVVALATNLPSKLPRRLSDLIYRLLLLVVPTRRSDD</sequence>
<evidence type="ECO:0000256" key="1">
    <source>
        <dbReference type="ARBA" id="ARBA00004651"/>
    </source>
</evidence>
<reference evidence="8" key="1">
    <citation type="submission" date="2018-07" db="EMBL/GenBank/DDBJ databases">
        <authorList>
            <person name="Peiro R."/>
            <person name="Begona"/>
            <person name="Cbmso G."/>
            <person name="Lopez M."/>
            <person name="Gonzalez S."/>
        </authorList>
    </citation>
    <scope>NUCLEOTIDE SEQUENCE [LARGE SCALE GENOMIC DNA]</scope>
</reference>
<feature type="transmembrane region" description="Helical" evidence="6">
    <location>
        <begin position="120"/>
        <end position="140"/>
    </location>
</feature>
<organism evidence="7 8">
    <name type="scientific">Ciceribacter selenitireducens ATCC BAA-1503</name>
    <dbReference type="NCBI Taxonomy" id="1336235"/>
    <lineage>
        <taxon>Bacteria</taxon>
        <taxon>Pseudomonadati</taxon>
        <taxon>Pseudomonadota</taxon>
        <taxon>Alphaproteobacteria</taxon>
        <taxon>Hyphomicrobiales</taxon>
        <taxon>Rhizobiaceae</taxon>
        <taxon>Ciceribacter</taxon>
    </lineage>
</organism>
<feature type="transmembrane region" description="Helical" evidence="6">
    <location>
        <begin position="84"/>
        <end position="108"/>
    </location>
</feature>
<keyword evidence="8" id="KW-1185">Reference proteome</keyword>
<feature type="transmembrane region" description="Helical" evidence="6">
    <location>
        <begin position="217"/>
        <end position="239"/>
    </location>
</feature>
<dbReference type="Proteomes" id="UP000254764">
    <property type="component" value="Unassembled WGS sequence"/>
</dbReference>
<feature type="transmembrane region" description="Helical" evidence="6">
    <location>
        <begin position="291"/>
        <end position="311"/>
    </location>
</feature>
<gene>
    <name evidence="7" type="ORF">RHIZ70_1122</name>
</gene>